<dbReference type="EMBL" id="QPIJ01000001">
    <property type="protein sequence ID" value="RCV93830.1"/>
    <property type="molecule type" value="Genomic_DNA"/>
</dbReference>
<proteinExistence type="predicted"/>
<name>A0A368U9P7_9GAMM</name>
<evidence type="ECO:0000313" key="2">
    <source>
        <dbReference type="Proteomes" id="UP000253204"/>
    </source>
</evidence>
<dbReference type="Proteomes" id="UP000253204">
    <property type="component" value="Unassembled WGS sequence"/>
</dbReference>
<reference evidence="1 2" key="1">
    <citation type="submission" date="2018-07" db="EMBL/GenBank/DDBJ databases">
        <title>Halomonas rutogse sp. nov., isolated from Lake TangqianCo on Tibetan Plateau.</title>
        <authorList>
            <person name="Lu H."/>
            <person name="Xing P."/>
            <person name="Wu Q."/>
        </authorList>
    </citation>
    <scope>NUCLEOTIDE SEQUENCE [LARGE SCALE GENOMIC DNA]</scope>
    <source>
        <strain evidence="1 2">TQ8S</strain>
    </source>
</reference>
<keyword evidence="2" id="KW-1185">Reference proteome</keyword>
<accession>A0A368U9P7</accession>
<dbReference type="AlphaFoldDB" id="A0A368U9P7"/>
<gene>
    <name evidence="1" type="ORF">DU506_01345</name>
</gene>
<protein>
    <submittedName>
        <fullName evidence="1">Uncharacterized protein</fullName>
    </submittedName>
</protein>
<sequence>MKPVQDYFEQKYAVKLSPTQASRYRLVLADMEEGYRYLCDRLGESSTNADKVWFEAVTPGSPGAKEMFKGETPSKAQLNSLVSAAHKEFQQMARSYVEKGYYAKGYQGVVQWLDRWVGPGKGIVRMRGALNHLAREALLKAGVTEGAPERETKTETGTALLLTYSRDLFDVLQRRLSGAQRLVFARRVSSGSKAYQAIGLKKGLDPEQEAERDLIDFEVWRNMLKSVEALDIKLQKADKDKQDAVLQEGLQKFLDDWMSDGGYQFLRRALIQYRHERRNVRSQLSVPAYLKDFVMQIKSEHGLGSQGDALAFILEDYADLMGYDIPEPE</sequence>
<evidence type="ECO:0000313" key="1">
    <source>
        <dbReference type="EMBL" id="RCV93830.1"/>
    </source>
</evidence>
<organism evidence="1 2">
    <name type="scientific">Vreelandella rituensis</name>
    <dbReference type="NCBI Taxonomy" id="2282306"/>
    <lineage>
        <taxon>Bacteria</taxon>
        <taxon>Pseudomonadati</taxon>
        <taxon>Pseudomonadota</taxon>
        <taxon>Gammaproteobacteria</taxon>
        <taxon>Oceanospirillales</taxon>
        <taxon>Halomonadaceae</taxon>
        <taxon>Vreelandella</taxon>
    </lineage>
</organism>
<comment type="caution">
    <text evidence="1">The sequence shown here is derived from an EMBL/GenBank/DDBJ whole genome shotgun (WGS) entry which is preliminary data.</text>
</comment>